<protein>
    <submittedName>
        <fullName evidence="1">Uncharacterized protein</fullName>
    </submittedName>
</protein>
<reference evidence="1 2" key="1">
    <citation type="submission" date="2020-04" db="EMBL/GenBank/DDBJ databases">
        <title>Perkinsus olseni comparative genomics.</title>
        <authorList>
            <person name="Bogema D.R."/>
        </authorList>
    </citation>
    <scope>NUCLEOTIDE SEQUENCE [LARGE SCALE GENOMIC DNA]</scope>
    <source>
        <strain evidence="1">00978-12</strain>
    </source>
</reference>
<dbReference type="Proteomes" id="UP000541610">
    <property type="component" value="Unassembled WGS sequence"/>
</dbReference>
<proteinExistence type="predicted"/>
<accession>A0A7J6NCB9</accession>
<name>A0A7J6NCB9_PEROL</name>
<evidence type="ECO:0000313" key="1">
    <source>
        <dbReference type="EMBL" id="KAF4680561.1"/>
    </source>
</evidence>
<evidence type="ECO:0000313" key="2">
    <source>
        <dbReference type="Proteomes" id="UP000541610"/>
    </source>
</evidence>
<dbReference type="EMBL" id="JABANP010000596">
    <property type="protein sequence ID" value="KAF4680561.1"/>
    <property type="molecule type" value="Genomic_DNA"/>
</dbReference>
<gene>
    <name evidence="1" type="ORF">FOZ60_013272</name>
</gene>
<sequence length="78" mass="8607">MGYLFTNESSADCLSADIEEKRSPKGNEPQRPFATPATLKGEALGRSNCRVCALAYGCIDVYIPPFFGVRELTCWVLM</sequence>
<organism evidence="1 2">
    <name type="scientific">Perkinsus olseni</name>
    <name type="common">Perkinsus atlanticus</name>
    <dbReference type="NCBI Taxonomy" id="32597"/>
    <lineage>
        <taxon>Eukaryota</taxon>
        <taxon>Sar</taxon>
        <taxon>Alveolata</taxon>
        <taxon>Perkinsozoa</taxon>
        <taxon>Perkinsea</taxon>
        <taxon>Perkinsida</taxon>
        <taxon>Perkinsidae</taxon>
        <taxon>Perkinsus</taxon>
    </lineage>
</organism>
<comment type="caution">
    <text evidence="1">The sequence shown here is derived from an EMBL/GenBank/DDBJ whole genome shotgun (WGS) entry which is preliminary data.</text>
</comment>
<dbReference type="AlphaFoldDB" id="A0A7J6NCB9"/>